<dbReference type="AlphaFoldDB" id="Q498R6"/>
<proteinExistence type="evidence at transcript level"/>
<reference evidence="1" key="1">
    <citation type="journal article" date="2004" name="Genome Res.">
        <title>The status, quality, and expansion of the NIH full-length cDNA project: the Mammalian Gene Collection (MGC).</title>
        <authorList>
            <consortium name="The MGC Project Team"/>
            <person name="Gerhard D.S."/>
            <person name="Wagner L."/>
            <person name="Feingold E.A."/>
            <person name="Shenmen C.M."/>
            <person name="Grouse L.H."/>
            <person name="Schuler G."/>
            <person name="Klein S.L."/>
            <person name="Old S."/>
            <person name="Rasooly R."/>
            <person name="Good P."/>
            <person name="Guyer M."/>
            <person name="Peck A.M."/>
            <person name="Derge J.G."/>
            <person name="Lipman D."/>
            <person name="Collins F.S."/>
            <person name="Jang W."/>
            <person name="Sherry S."/>
            <person name="Feolo M."/>
            <person name="Misquitta L."/>
            <person name="Lee E."/>
            <person name="Rotmistrovsky K."/>
            <person name="Greenhut S.F."/>
            <person name="Schaefer C.F."/>
            <person name="Buetow K."/>
            <person name="Bonner T.I."/>
            <person name="Haussler D."/>
            <person name="Kent J."/>
            <person name="Kiekhaus M."/>
            <person name="Furey T."/>
            <person name="Brent M."/>
            <person name="Prange C."/>
            <person name="Schreiber K."/>
            <person name="Shapiro N."/>
            <person name="Bhat N.K."/>
            <person name="Hopkins R.F."/>
            <person name="Hsie F."/>
            <person name="Driscoll T."/>
            <person name="Soares M.B."/>
            <person name="Casavant T.L."/>
            <person name="Scheetz T.E."/>
            <person name="Brown-stein M.J."/>
            <person name="Usdin T.B."/>
            <person name="Toshiyuki S."/>
            <person name="Carninci P."/>
            <person name="Piao Y."/>
            <person name="Dudekula D.B."/>
            <person name="Ko M.S."/>
            <person name="Kawakami K."/>
            <person name="Suzuki Y."/>
            <person name="Sugano S."/>
            <person name="Gruber C.E."/>
            <person name="Smith M.R."/>
            <person name="Simmons B."/>
            <person name="Moore T."/>
            <person name="Waterman R."/>
            <person name="Johnson S.L."/>
            <person name="Ruan Y."/>
            <person name="Wei C.L."/>
            <person name="Mathavan S."/>
            <person name="Gunaratne P.H."/>
            <person name="Wu J."/>
            <person name="Garcia A.M."/>
            <person name="Hulyk S.W."/>
            <person name="Fuh E."/>
            <person name="Yuan Y."/>
            <person name="Sneed A."/>
            <person name="Kowis C."/>
            <person name="Hodgson A."/>
            <person name="Muzny D.M."/>
            <person name="McPherson J."/>
            <person name="Gibbs R.A."/>
            <person name="Fahey J."/>
            <person name="Helton E."/>
            <person name="Ketteman M."/>
            <person name="Madan A."/>
            <person name="Rodrigues S."/>
            <person name="Sanchez A."/>
            <person name="Whiting M."/>
            <person name="Madari A."/>
            <person name="Young A.C."/>
            <person name="Wetherby K.D."/>
            <person name="Granite S.J."/>
            <person name="Kwong P.N."/>
            <person name="Brinkley C.P."/>
            <person name="Pearson R.L."/>
            <person name="Bouffard G.G."/>
            <person name="Blakesly R.W."/>
            <person name="Green E.D."/>
            <person name="Dickson M.C."/>
            <person name="Rodriguez A.C."/>
            <person name="Grimwood J."/>
            <person name="Schmutz J."/>
            <person name="Myers R.M."/>
            <person name="Butterfield Y.S."/>
            <person name="Griffith M."/>
            <person name="Griffith O.L."/>
            <person name="Krzywinski M.I."/>
            <person name="Liao N."/>
            <person name="Morin R."/>
            <person name="Morrin R."/>
            <person name="Palmquist D."/>
            <person name="Petrescu A.S."/>
            <person name="Skalska U."/>
            <person name="Smailus D.E."/>
            <person name="Stott J.M."/>
            <person name="Schnerch A."/>
            <person name="Schein J.E."/>
            <person name="Jones S.J."/>
            <person name="Holt R.A."/>
            <person name="Baross A."/>
            <person name="Marra M.A."/>
            <person name="Clifton S."/>
            <person name="Makowski K.A."/>
            <person name="Bosak S."/>
            <person name="Malek J."/>
        </authorList>
    </citation>
    <scope>NUCLEOTIDE SEQUENCE [LARGE SCALE MRNA]</scope>
    <source>
        <tissue evidence="1">Spleen</tissue>
    </source>
</reference>
<organism evidence="1">
    <name type="scientific">Rattus norvegicus</name>
    <name type="common">Rat</name>
    <dbReference type="NCBI Taxonomy" id="10116"/>
    <lineage>
        <taxon>Eukaryota</taxon>
        <taxon>Metazoa</taxon>
        <taxon>Chordata</taxon>
        <taxon>Craniata</taxon>
        <taxon>Vertebrata</taxon>
        <taxon>Euteleostomi</taxon>
        <taxon>Mammalia</taxon>
        <taxon>Eutheria</taxon>
        <taxon>Euarchontoglires</taxon>
        <taxon>Glires</taxon>
        <taxon>Rodentia</taxon>
        <taxon>Myomorpha</taxon>
        <taxon>Muroidea</taxon>
        <taxon>Muridae</taxon>
        <taxon>Murinae</taxon>
        <taxon>Rattus</taxon>
    </lineage>
</organism>
<dbReference type="AGR" id="RGD:1306180"/>
<accession>Q498R6</accession>
<evidence type="ECO:0000313" key="1">
    <source>
        <dbReference type="EMBL" id="AAI00102.1"/>
    </source>
</evidence>
<name>Q498R6_RAT</name>
<evidence type="ECO:0000313" key="2">
    <source>
        <dbReference type="RGD" id="1306180"/>
    </source>
</evidence>
<dbReference type="EMBL" id="BC100101">
    <property type="protein sequence ID" value="AAI00102.1"/>
    <property type="molecule type" value="mRNA"/>
</dbReference>
<dbReference type="RGD" id="1306180">
    <property type="gene designation" value="Leng8"/>
</dbReference>
<protein>
    <submittedName>
        <fullName evidence="1">Leng8 protein</fullName>
    </submittedName>
</protein>
<gene>
    <name evidence="1 2" type="primary">Leng8</name>
</gene>
<sequence>MGRLGGAAEASRFLAEENASPDGEHCSLLLGPPLSACLIIFSSCLHSFRPALPVSYLQAELAFEGEAACRAFLEPLGLSYTGPDNSSVDCRLSLAQLPAF</sequence>
<dbReference type="UCSC" id="RGD:1306180">
    <property type="organism name" value="rat"/>
</dbReference>